<dbReference type="RefSeq" id="WP_043776018.1">
    <property type="nucleotide sequence ID" value="NZ_JAME01000168.1"/>
</dbReference>
<dbReference type="EMBL" id="JAME01000168">
    <property type="protein sequence ID" value="ETX26413.1"/>
    <property type="molecule type" value="Genomic_DNA"/>
</dbReference>
<sequence>MGTQETSDTLWMLMARYRGAATIPLETVCQDHFGGMLVKVFLRKHADGEINLPVIRMTESQKAPRYVHVSDLARYIDKRHREAEKEAR</sequence>
<evidence type="ECO:0000313" key="1">
    <source>
        <dbReference type="EMBL" id="ETX26413.1"/>
    </source>
</evidence>
<dbReference type="InterPro" id="IPR020518">
    <property type="entry name" value="Tscrpt_reg_PrtN"/>
</dbReference>
<dbReference type="STRING" id="1449351.RISW2_05540"/>
<dbReference type="Proteomes" id="UP000023430">
    <property type="component" value="Unassembled WGS sequence"/>
</dbReference>
<dbReference type="GO" id="GO:0006355">
    <property type="term" value="P:regulation of DNA-templated transcription"/>
    <property type="evidence" value="ECO:0007669"/>
    <property type="project" value="InterPro"/>
</dbReference>
<dbReference type="OrthoDB" id="982642at2"/>
<evidence type="ECO:0000313" key="2">
    <source>
        <dbReference type="Proteomes" id="UP000023430"/>
    </source>
</evidence>
<protein>
    <recommendedName>
        <fullName evidence="3">Pyocin activator protein PrtN</fullName>
    </recommendedName>
</protein>
<dbReference type="Pfam" id="PF11112">
    <property type="entry name" value="PyocinActivator"/>
    <property type="match status" value="1"/>
</dbReference>
<gene>
    <name evidence="1" type="ORF">RISW2_05540</name>
</gene>
<keyword evidence="2" id="KW-1185">Reference proteome</keyword>
<accession>X7F0Y8</accession>
<dbReference type="AlphaFoldDB" id="X7F0Y8"/>
<name>X7F0Y8_9RHOB</name>
<reference evidence="1 2" key="1">
    <citation type="submission" date="2014-01" db="EMBL/GenBank/DDBJ databases">
        <title>Roseivivax isoporae LMG 25204 Genome Sequencing.</title>
        <authorList>
            <person name="Lai Q."/>
            <person name="Li G."/>
            <person name="Shao Z."/>
        </authorList>
    </citation>
    <scope>NUCLEOTIDE SEQUENCE [LARGE SCALE GENOMIC DNA]</scope>
    <source>
        <strain evidence="1 2">LMG 25204</strain>
    </source>
</reference>
<comment type="caution">
    <text evidence="1">The sequence shown here is derived from an EMBL/GenBank/DDBJ whole genome shotgun (WGS) entry which is preliminary data.</text>
</comment>
<dbReference type="eggNOG" id="ENOG5032YRW">
    <property type="taxonomic scope" value="Bacteria"/>
</dbReference>
<organism evidence="1 2">
    <name type="scientific">Roseivivax isoporae LMG 25204</name>
    <dbReference type="NCBI Taxonomy" id="1449351"/>
    <lineage>
        <taxon>Bacteria</taxon>
        <taxon>Pseudomonadati</taxon>
        <taxon>Pseudomonadota</taxon>
        <taxon>Alphaproteobacteria</taxon>
        <taxon>Rhodobacterales</taxon>
        <taxon>Roseobacteraceae</taxon>
        <taxon>Roseivivax</taxon>
    </lineage>
</organism>
<evidence type="ECO:0008006" key="3">
    <source>
        <dbReference type="Google" id="ProtNLM"/>
    </source>
</evidence>
<proteinExistence type="predicted"/>